<organism evidence="1">
    <name type="scientific">hydrothermal vent metagenome</name>
    <dbReference type="NCBI Taxonomy" id="652676"/>
    <lineage>
        <taxon>unclassified sequences</taxon>
        <taxon>metagenomes</taxon>
        <taxon>ecological metagenomes</taxon>
    </lineage>
</organism>
<dbReference type="EMBL" id="UOFK01000062">
    <property type="protein sequence ID" value="VAW74682.1"/>
    <property type="molecule type" value="Genomic_DNA"/>
</dbReference>
<name>A0A3B0YHA3_9ZZZZ</name>
<sequence length="79" mass="8778">MSEQWVFMLKLGARQMRNKDGKEKIVAARRKFLKDAGKYAAYTPPAVMMLMKPSYAAISNSVVGQPGVGVPPPDDPRRQ</sequence>
<evidence type="ECO:0000313" key="1">
    <source>
        <dbReference type="EMBL" id="VAW74682.1"/>
    </source>
</evidence>
<protein>
    <submittedName>
        <fullName evidence="1">Uncharacterized protein</fullName>
    </submittedName>
</protein>
<gene>
    <name evidence="1" type="ORF">MNBD_GAMMA13-788</name>
</gene>
<proteinExistence type="predicted"/>
<reference evidence="1" key="1">
    <citation type="submission" date="2018-06" db="EMBL/GenBank/DDBJ databases">
        <authorList>
            <person name="Zhirakovskaya E."/>
        </authorList>
    </citation>
    <scope>NUCLEOTIDE SEQUENCE</scope>
</reference>
<accession>A0A3B0YHA3</accession>
<dbReference type="AlphaFoldDB" id="A0A3B0YHA3"/>